<sequence length="56" mass="6235">MPVSAVRPSISRYPSGSNHRVRPCLLLKLGSDQAKQLKAIDKPHKNPLFYSLNASF</sequence>
<evidence type="ECO:0000313" key="1">
    <source>
        <dbReference type="EMBL" id="VBB44071.1"/>
    </source>
</evidence>
<reference evidence="1" key="1">
    <citation type="submission" date="2018-07" db="EMBL/GenBank/DDBJ databases">
        <authorList>
            <consortium name="Genoscope - CEA"/>
            <person name="William W."/>
        </authorList>
    </citation>
    <scope>NUCLEOTIDE SEQUENCE</scope>
    <source>
        <strain evidence="1">IK1</strain>
    </source>
</reference>
<dbReference type="EMBL" id="UPXX01000027">
    <property type="protein sequence ID" value="VBB44071.1"/>
    <property type="molecule type" value="Genomic_DNA"/>
</dbReference>
<protein>
    <submittedName>
        <fullName evidence="1">Uncharacterized protein</fullName>
    </submittedName>
</protein>
<proteinExistence type="predicted"/>
<name>A0A653A7N7_UNCDX</name>
<organism evidence="1">
    <name type="scientific">Uncultured Desulfatiglans sp</name>
    <dbReference type="NCBI Taxonomy" id="1748965"/>
    <lineage>
        <taxon>Bacteria</taxon>
        <taxon>Pseudomonadati</taxon>
        <taxon>Thermodesulfobacteriota</taxon>
        <taxon>Desulfobacteria</taxon>
        <taxon>Desulfatiglandales</taxon>
        <taxon>Desulfatiglandaceae</taxon>
        <taxon>Desulfatiglans</taxon>
        <taxon>environmental samples</taxon>
    </lineage>
</organism>
<dbReference type="AlphaFoldDB" id="A0A653A7N7"/>
<accession>A0A653A7N7</accession>
<gene>
    <name evidence="1" type="ORF">TRIP_B330246</name>
</gene>